<reference evidence="6 7" key="1">
    <citation type="submission" date="2009-01" db="EMBL/GenBank/DDBJ databases">
        <authorList>
            <person name="Qin X."/>
            <person name="Bachman B."/>
            <person name="Battles P."/>
            <person name="Bell A."/>
            <person name="Bess C."/>
            <person name="Bickham C."/>
            <person name="Chaboub L."/>
            <person name="Chen D."/>
            <person name="Coyle M."/>
            <person name="Deiros D.R."/>
            <person name="Dinh H."/>
            <person name="Forbes L."/>
            <person name="Fowler G."/>
            <person name="Francisco L."/>
            <person name="Fu Q."/>
            <person name="Gubbala S."/>
            <person name="Hale W."/>
            <person name="Han Y."/>
            <person name="Hemphill L."/>
            <person name="Highlander S.K."/>
            <person name="Hirani K."/>
            <person name="Hogues M."/>
            <person name="Jackson L."/>
            <person name="Jakkamsetti A."/>
            <person name="Javaid M."/>
            <person name="Jiang H."/>
            <person name="Korchina V."/>
            <person name="Kovar C."/>
            <person name="Lara F."/>
            <person name="Lee S."/>
            <person name="Mata R."/>
            <person name="Mathew T."/>
            <person name="Moen C."/>
            <person name="Morales K."/>
            <person name="Munidasa M."/>
            <person name="Nazareth L."/>
            <person name="Ngo R."/>
            <person name="Nguyen L."/>
            <person name="Okwuonu G."/>
            <person name="Ongeri F."/>
            <person name="Patil S."/>
            <person name="Petrosino J."/>
            <person name="Pham C."/>
            <person name="Pham P."/>
            <person name="Pu L.-L."/>
            <person name="Puazo M."/>
            <person name="Raj R."/>
            <person name="Reid J."/>
            <person name="Rouhana J."/>
            <person name="Saada N."/>
            <person name="Shang Y."/>
            <person name="Simmons D."/>
            <person name="Thornton R."/>
            <person name="Warren J."/>
            <person name="Weissenberger G."/>
            <person name="Zhang J."/>
            <person name="Zhang L."/>
            <person name="Zhou C."/>
            <person name="Zhu D."/>
            <person name="Muzny D."/>
            <person name="Worley K."/>
            <person name="Gibbs R."/>
        </authorList>
    </citation>
    <scope>NUCLEOTIDE SEQUENCE [LARGE SCALE GENOMIC DNA]</scope>
    <source>
        <strain evidence="6 7">ATCC 33300</strain>
    </source>
</reference>
<dbReference type="Pfam" id="PF13564">
    <property type="entry name" value="DoxX_2"/>
    <property type="match status" value="1"/>
</dbReference>
<protein>
    <recommendedName>
        <fullName evidence="8">DoxX-like family protein</fullName>
    </recommendedName>
</protein>
<comment type="caution">
    <text evidence="6">The sequence shown here is derived from an EMBL/GenBank/DDBJ whole genome shotgun (WGS) entry which is preliminary data.</text>
</comment>
<keyword evidence="4 5" id="KW-0472">Membrane</keyword>
<name>C2G3P6_SPHSI</name>
<dbReference type="AlphaFoldDB" id="C2G3P6"/>
<dbReference type="GO" id="GO:0016020">
    <property type="term" value="C:membrane"/>
    <property type="evidence" value="ECO:0007669"/>
    <property type="project" value="UniProtKB-SubCell"/>
</dbReference>
<evidence type="ECO:0000256" key="4">
    <source>
        <dbReference type="ARBA" id="ARBA00023136"/>
    </source>
</evidence>
<comment type="subcellular location">
    <subcellularLocation>
        <location evidence="1">Membrane</location>
        <topology evidence="1">Multi-pass membrane protein</topology>
    </subcellularLocation>
</comment>
<dbReference type="Proteomes" id="UP000006241">
    <property type="component" value="Unassembled WGS sequence"/>
</dbReference>
<gene>
    <name evidence="6" type="ORF">HMPREF0765_4202</name>
</gene>
<dbReference type="EMBL" id="ACHB01000092">
    <property type="protein sequence ID" value="EEI90251.1"/>
    <property type="molecule type" value="Genomic_DNA"/>
</dbReference>
<evidence type="ECO:0000313" key="7">
    <source>
        <dbReference type="Proteomes" id="UP000006241"/>
    </source>
</evidence>
<feature type="transmembrane region" description="Helical" evidence="5">
    <location>
        <begin position="70"/>
        <end position="90"/>
    </location>
</feature>
<feature type="transmembrane region" description="Helical" evidence="5">
    <location>
        <begin position="122"/>
        <end position="139"/>
    </location>
</feature>
<proteinExistence type="predicted"/>
<feature type="transmembrane region" description="Helical" evidence="5">
    <location>
        <begin position="31"/>
        <end position="50"/>
    </location>
</feature>
<accession>C2G3P6</accession>
<keyword evidence="2 5" id="KW-0812">Transmembrane</keyword>
<keyword evidence="3 5" id="KW-1133">Transmembrane helix</keyword>
<dbReference type="InterPro" id="IPR016944">
    <property type="entry name" value="UCP030066"/>
</dbReference>
<feature type="transmembrane region" description="Helical" evidence="5">
    <location>
        <begin position="97"/>
        <end position="116"/>
    </location>
</feature>
<evidence type="ECO:0000313" key="6">
    <source>
        <dbReference type="EMBL" id="EEI90251.1"/>
    </source>
</evidence>
<evidence type="ECO:0000256" key="1">
    <source>
        <dbReference type="ARBA" id="ARBA00004141"/>
    </source>
</evidence>
<evidence type="ECO:0000256" key="5">
    <source>
        <dbReference type="SAM" id="Phobius"/>
    </source>
</evidence>
<dbReference type="HOGENOM" id="CLU_142057_0_1_10"/>
<sequence>MTDCKTYAINLYNTIMTGETNFTRASRLRKVLYWIATGLLAAGMLSGGLAQLSGAQKSAEGIAHLGYPVYLMYILGSWKIAGVIAILIPGFKLLKEWAYAGFFFAMSGATLSHIAAGDAFSQAIASFIFILLILISWYFRPAERKI</sequence>
<dbReference type="PIRSF" id="PIRSF030066">
    <property type="entry name" value="UCP030066"/>
    <property type="match status" value="1"/>
</dbReference>
<evidence type="ECO:0000256" key="3">
    <source>
        <dbReference type="ARBA" id="ARBA00022989"/>
    </source>
</evidence>
<evidence type="ECO:0000256" key="2">
    <source>
        <dbReference type="ARBA" id="ARBA00022692"/>
    </source>
</evidence>
<evidence type="ECO:0008006" key="8">
    <source>
        <dbReference type="Google" id="ProtNLM"/>
    </source>
</evidence>
<dbReference type="InterPro" id="IPR032808">
    <property type="entry name" value="DoxX"/>
</dbReference>
<organism evidence="6 7">
    <name type="scientific">Sphingobacterium spiritivorum ATCC 33300</name>
    <dbReference type="NCBI Taxonomy" id="525372"/>
    <lineage>
        <taxon>Bacteria</taxon>
        <taxon>Pseudomonadati</taxon>
        <taxon>Bacteroidota</taxon>
        <taxon>Sphingobacteriia</taxon>
        <taxon>Sphingobacteriales</taxon>
        <taxon>Sphingobacteriaceae</taxon>
        <taxon>Sphingobacterium</taxon>
    </lineage>
</organism>